<comment type="caution">
    <text evidence="1">The sequence shown here is derived from an EMBL/GenBank/DDBJ whole genome shotgun (WGS) entry which is preliminary data.</text>
</comment>
<dbReference type="EMBL" id="JAFBWN010000015">
    <property type="protein sequence ID" value="MBM2356437.1"/>
    <property type="molecule type" value="Genomic_DNA"/>
</dbReference>
<accession>A0A9Q2P4R3</accession>
<dbReference type="Proteomes" id="UP000809337">
    <property type="component" value="Unassembled WGS sequence"/>
</dbReference>
<protein>
    <submittedName>
        <fullName evidence="1">Uncharacterized protein</fullName>
    </submittedName>
</protein>
<dbReference type="AlphaFoldDB" id="A0A9Q2P4R3"/>
<evidence type="ECO:0000313" key="1">
    <source>
        <dbReference type="EMBL" id="MBM2356437.1"/>
    </source>
</evidence>
<name>A0A9Q2P4R3_9RHOB</name>
<gene>
    <name evidence="1" type="ORF">JQX14_17925</name>
</gene>
<organism evidence="1 2">
    <name type="scientific">Pseudosulfitobacter pseudonitzschiae</name>
    <dbReference type="NCBI Taxonomy" id="1402135"/>
    <lineage>
        <taxon>Bacteria</taxon>
        <taxon>Pseudomonadati</taxon>
        <taxon>Pseudomonadota</taxon>
        <taxon>Alphaproteobacteria</taxon>
        <taxon>Rhodobacterales</taxon>
        <taxon>Roseobacteraceae</taxon>
        <taxon>Pseudosulfitobacter</taxon>
    </lineage>
</organism>
<evidence type="ECO:0000313" key="2">
    <source>
        <dbReference type="Proteomes" id="UP000809337"/>
    </source>
</evidence>
<proteinExistence type="predicted"/>
<reference evidence="1" key="1">
    <citation type="submission" date="2021-01" db="EMBL/GenBank/DDBJ databases">
        <title>Diatom-associated Roseobacters Show Island Model of Population Structure.</title>
        <authorList>
            <person name="Qu L."/>
            <person name="Feng X."/>
            <person name="Chen Y."/>
            <person name="Li L."/>
            <person name="Wang X."/>
            <person name="Hu Z."/>
            <person name="Wang H."/>
            <person name="Luo H."/>
        </authorList>
    </citation>
    <scope>NUCLEOTIDE SEQUENCE</scope>
    <source>
        <strain evidence="1">SM26-45</strain>
    </source>
</reference>
<sequence length="72" mass="7936">MTYRQQFAHTWQEFITATFESPAHAAMVFRVDPSTAENWFTGSNAPQGWVVGRALSDPTLRPQVLAKLAGAA</sequence>